<name>A0ABP8DQN0_9ACTN</name>
<accession>A0ABP8DQN0</accession>
<evidence type="ECO:0000256" key="1">
    <source>
        <dbReference type="SAM" id="MobiDB-lite"/>
    </source>
</evidence>
<organism evidence="2 3">
    <name type="scientific">Dactylosporangium darangshiense</name>
    <dbReference type="NCBI Taxonomy" id="579108"/>
    <lineage>
        <taxon>Bacteria</taxon>
        <taxon>Bacillati</taxon>
        <taxon>Actinomycetota</taxon>
        <taxon>Actinomycetes</taxon>
        <taxon>Micromonosporales</taxon>
        <taxon>Micromonosporaceae</taxon>
        <taxon>Dactylosporangium</taxon>
    </lineage>
</organism>
<evidence type="ECO:0000313" key="3">
    <source>
        <dbReference type="Proteomes" id="UP001500620"/>
    </source>
</evidence>
<dbReference type="Proteomes" id="UP001500620">
    <property type="component" value="Unassembled WGS sequence"/>
</dbReference>
<reference evidence="3" key="1">
    <citation type="journal article" date="2019" name="Int. J. Syst. Evol. Microbiol.">
        <title>The Global Catalogue of Microorganisms (GCM) 10K type strain sequencing project: providing services to taxonomists for standard genome sequencing and annotation.</title>
        <authorList>
            <consortium name="The Broad Institute Genomics Platform"/>
            <consortium name="The Broad Institute Genome Sequencing Center for Infectious Disease"/>
            <person name="Wu L."/>
            <person name="Ma J."/>
        </authorList>
    </citation>
    <scope>NUCLEOTIDE SEQUENCE [LARGE SCALE GENOMIC DNA]</scope>
    <source>
        <strain evidence="3">JCM 17441</strain>
    </source>
</reference>
<evidence type="ECO:0000313" key="2">
    <source>
        <dbReference type="EMBL" id="GAA4261563.1"/>
    </source>
</evidence>
<gene>
    <name evidence="2" type="ORF">GCM10022255_094640</name>
</gene>
<keyword evidence="3" id="KW-1185">Reference proteome</keyword>
<sequence length="118" mass="12277">MKPAGTGRRRRPRCPVTTEQRDTAGPPQPTARISIGAAGSGTSAASATHARAAVLQQFQATLAEEATAGRVDAALAQHLRDLARQAQDCLTFANPNKACGPLNNLAEKITASSVRSET</sequence>
<evidence type="ECO:0008006" key="4">
    <source>
        <dbReference type="Google" id="ProtNLM"/>
    </source>
</evidence>
<feature type="compositionally biased region" description="Low complexity" evidence="1">
    <location>
        <begin position="30"/>
        <end position="42"/>
    </location>
</feature>
<comment type="caution">
    <text evidence="2">The sequence shown here is derived from an EMBL/GenBank/DDBJ whole genome shotgun (WGS) entry which is preliminary data.</text>
</comment>
<protein>
    <recommendedName>
        <fullName evidence="4">Transposase IS204/IS1001/IS1096/IS1165 DDE domain-containing protein</fullName>
    </recommendedName>
</protein>
<dbReference type="EMBL" id="BAABAT010000046">
    <property type="protein sequence ID" value="GAA4261563.1"/>
    <property type="molecule type" value="Genomic_DNA"/>
</dbReference>
<proteinExistence type="predicted"/>
<feature type="region of interest" description="Disordered" evidence="1">
    <location>
        <begin position="1"/>
        <end position="42"/>
    </location>
</feature>